<name>A0ABX7EAK4_9ACTN</name>
<evidence type="ECO:0000256" key="2">
    <source>
        <dbReference type="ARBA" id="ARBA00022475"/>
    </source>
</evidence>
<evidence type="ECO:0000313" key="9">
    <source>
        <dbReference type="Proteomes" id="UP000596311"/>
    </source>
</evidence>
<feature type="transmembrane region" description="Helical" evidence="7">
    <location>
        <begin position="125"/>
        <end position="144"/>
    </location>
</feature>
<dbReference type="SUPFAM" id="SSF103473">
    <property type="entry name" value="MFS general substrate transporter"/>
    <property type="match status" value="1"/>
</dbReference>
<evidence type="ECO:0000256" key="6">
    <source>
        <dbReference type="SAM" id="MobiDB-lite"/>
    </source>
</evidence>
<protein>
    <submittedName>
        <fullName evidence="8">MFS transporter</fullName>
    </submittedName>
</protein>
<dbReference type="PANTHER" id="PTHR23513:SF6">
    <property type="entry name" value="MAJOR FACILITATOR SUPERFAMILY ASSOCIATED DOMAIN-CONTAINING PROTEIN"/>
    <property type="match status" value="1"/>
</dbReference>
<dbReference type="InterPro" id="IPR036259">
    <property type="entry name" value="MFS_trans_sf"/>
</dbReference>
<feature type="transmembrane region" description="Helical" evidence="7">
    <location>
        <begin position="159"/>
        <end position="178"/>
    </location>
</feature>
<evidence type="ECO:0000313" key="8">
    <source>
        <dbReference type="EMBL" id="QRF01461.1"/>
    </source>
</evidence>
<accession>A0ABX7EAK4</accession>
<proteinExistence type="predicted"/>
<evidence type="ECO:0000256" key="3">
    <source>
        <dbReference type="ARBA" id="ARBA00022692"/>
    </source>
</evidence>
<evidence type="ECO:0000256" key="4">
    <source>
        <dbReference type="ARBA" id="ARBA00022989"/>
    </source>
</evidence>
<reference evidence="8 9" key="1">
    <citation type="submission" date="2020-03" db="EMBL/GenBank/DDBJ databases">
        <title>Genome mining and metabolic profiling illuminate the polycyclic tetramate macrolactams from Streptomyces koyangensis SCSIO 5802.</title>
        <authorList>
            <person name="Ding W."/>
        </authorList>
    </citation>
    <scope>NUCLEOTIDE SEQUENCE [LARGE SCALE GENOMIC DNA]</scope>
    <source>
        <strain evidence="8 9">SCSIO 5802</strain>
    </source>
</reference>
<evidence type="ECO:0000256" key="5">
    <source>
        <dbReference type="ARBA" id="ARBA00023136"/>
    </source>
</evidence>
<dbReference type="RefSeq" id="WP_203213943.1">
    <property type="nucleotide sequence ID" value="NZ_CP049945.1"/>
</dbReference>
<keyword evidence="3 7" id="KW-0812">Transmembrane</keyword>
<dbReference type="EMBL" id="CP049945">
    <property type="protein sequence ID" value="QRF01461.1"/>
    <property type="molecule type" value="Genomic_DNA"/>
</dbReference>
<evidence type="ECO:0000256" key="7">
    <source>
        <dbReference type="SAM" id="Phobius"/>
    </source>
</evidence>
<dbReference type="PANTHER" id="PTHR23513">
    <property type="entry name" value="INTEGRAL MEMBRANE EFFLUX PROTEIN-RELATED"/>
    <property type="match status" value="1"/>
</dbReference>
<keyword evidence="5 7" id="KW-0472">Membrane</keyword>
<dbReference type="InterPro" id="IPR011701">
    <property type="entry name" value="MFS"/>
</dbReference>
<organism evidence="8 9">
    <name type="scientific">Streptomyces koyangensis</name>
    <dbReference type="NCBI Taxonomy" id="188770"/>
    <lineage>
        <taxon>Bacteria</taxon>
        <taxon>Bacillati</taxon>
        <taxon>Actinomycetota</taxon>
        <taxon>Actinomycetes</taxon>
        <taxon>Kitasatosporales</taxon>
        <taxon>Streptomycetaceae</taxon>
        <taxon>Streptomyces</taxon>
        <taxon>Streptomyces aurantiacus group</taxon>
    </lineage>
</organism>
<keyword evidence="9" id="KW-1185">Reference proteome</keyword>
<sequence>MTVPLIAATAFVLGAAETFRDTAGHSVLPRLVEEAQLERANGRLIGTEIVGNEFLGPLIGALLFATAMFLPLAVDASALVVAVILVLTLPRAASTVAAPPAREERPRLLTELLGGPRRLLGHPRLAVVTCAASAIAFADAAWWSVPVVHSGSVLGLPEAGFGLLLAAGAVGGTAGAPARRGSPGASRRTWSCPPRPCSAACPPSRWRRAGPPPSPP</sequence>
<feature type="transmembrane region" description="Helical" evidence="7">
    <location>
        <begin position="58"/>
        <end position="87"/>
    </location>
</feature>
<dbReference type="Pfam" id="PF07690">
    <property type="entry name" value="MFS_1"/>
    <property type="match status" value="1"/>
</dbReference>
<gene>
    <name evidence="8" type="ORF">G9U55_04110</name>
</gene>
<feature type="region of interest" description="Disordered" evidence="6">
    <location>
        <begin position="174"/>
        <end position="216"/>
    </location>
</feature>
<dbReference type="Proteomes" id="UP000596311">
    <property type="component" value="Chromosome"/>
</dbReference>
<feature type="compositionally biased region" description="Low complexity" evidence="6">
    <location>
        <begin position="175"/>
        <end position="185"/>
    </location>
</feature>
<comment type="subcellular location">
    <subcellularLocation>
        <location evidence="1">Cell membrane</location>
        <topology evidence="1">Multi-pass membrane protein</topology>
    </subcellularLocation>
</comment>
<keyword evidence="2" id="KW-1003">Cell membrane</keyword>
<keyword evidence="4 7" id="KW-1133">Transmembrane helix</keyword>
<evidence type="ECO:0000256" key="1">
    <source>
        <dbReference type="ARBA" id="ARBA00004651"/>
    </source>
</evidence>